<reference evidence="2" key="1">
    <citation type="journal article" date="2023" name="Int. J. Syst. Evol. Microbiol.">
        <title>Methylocystis iwaonis sp. nov., a type II methane-oxidizing bacterium from surface soil of a rice paddy field in Japan, and emended description of the genus Methylocystis (ex Whittenbury et al. 1970) Bowman et al. 1993.</title>
        <authorList>
            <person name="Kaise H."/>
            <person name="Sawadogo J.B."/>
            <person name="Alam M.S."/>
            <person name="Ueno C."/>
            <person name="Dianou D."/>
            <person name="Shinjo R."/>
            <person name="Asakawa S."/>
        </authorList>
    </citation>
    <scope>NUCLEOTIDE SEQUENCE</scope>
    <source>
        <strain evidence="2">LMG27198</strain>
    </source>
</reference>
<comment type="caution">
    <text evidence="2">The sequence shown here is derived from an EMBL/GenBank/DDBJ whole genome shotgun (WGS) entry which is preliminary data.</text>
</comment>
<evidence type="ECO:0000256" key="1">
    <source>
        <dbReference type="SAM" id="Phobius"/>
    </source>
</evidence>
<protein>
    <recommendedName>
        <fullName evidence="4">DUF2975 domain-containing protein</fullName>
    </recommendedName>
</protein>
<proteinExistence type="predicted"/>
<keyword evidence="1" id="KW-0812">Transmembrane</keyword>
<evidence type="ECO:0000313" key="3">
    <source>
        <dbReference type="Proteomes" id="UP001144323"/>
    </source>
</evidence>
<dbReference type="Proteomes" id="UP001144323">
    <property type="component" value="Unassembled WGS sequence"/>
</dbReference>
<gene>
    <name evidence="2" type="ORF">LMG27198_31700</name>
</gene>
<name>A0A9W6LT18_9HYPH</name>
<keyword evidence="1" id="KW-1133">Transmembrane helix</keyword>
<dbReference type="EMBL" id="BSEC01000001">
    <property type="protein sequence ID" value="GLI94178.1"/>
    <property type="molecule type" value="Genomic_DNA"/>
</dbReference>
<dbReference type="AlphaFoldDB" id="A0A9W6LT18"/>
<evidence type="ECO:0008006" key="4">
    <source>
        <dbReference type="Google" id="ProtNLM"/>
    </source>
</evidence>
<feature type="transmembrane region" description="Helical" evidence="1">
    <location>
        <begin position="150"/>
        <end position="170"/>
    </location>
</feature>
<keyword evidence="1" id="KW-0472">Membrane</keyword>
<dbReference type="RefSeq" id="WP_281804193.1">
    <property type="nucleotide sequence ID" value="NZ_BSEC01000001.1"/>
</dbReference>
<keyword evidence="3" id="KW-1185">Reference proteome</keyword>
<organism evidence="2 3">
    <name type="scientific">Methylocystis echinoides</name>
    <dbReference type="NCBI Taxonomy" id="29468"/>
    <lineage>
        <taxon>Bacteria</taxon>
        <taxon>Pseudomonadati</taxon>
        <taxon>Pseudomonadota</taxon>
        <taxon>Alphaproteobacteria</taxon>
        <taxon>Hyphomicrobiales</taxon>
        <taxon>Methylocystaceae</taxon>
        <taxon>Methylocystis</taxon>
    </lineage>
</organism>
<accession>A0A9W6LT18</accession>
<feature type="transmembrane region" description="Helical" evidence="1">
    <location>
        <begin position="72"/>
        <end position="93"/>
    </location>
</feature>
<feature type="transmembrane region" description="Helical" evidence="1">
    <location>
        <begin position="22"/>
        <end position="42"/>
    </location>
</feature>
<sequence length="187" mass="20810">MTTSSATAENLLRKHIGLLCQMTRFAAAIYAVWLLVALASFWSNVTTISDHFGRIVHKDLSAIEPWQQATGLALHFIIWLFAACACYSAWRLFTLYLSGAVFTSDSALWLRRVALYGAIAQGLDIVMRPLETVLLTWHFPAGQKLRVVSVYLMPNDLALLILLFGLLALAHIQRTAAEIVNDHAQIV</sequence>
<feature type="transmembrane region" description="Helical" evidence="1">
    <location>
        <begin position="113"/>
        <end position="130"/>
    </location>
</feature>
<evidence type="ECO:0000313" key="2">
    <source>
        <dbReference type="EMBL" id="GLI94178.1"/>
    </source>
</evidence>